<accession>A0A7S0U3C8</accession>
<evidence type="ECO:0000256" key="5">
    <source>
        <dbReference type="ARBA" id="ARBA00007434"/>
    </source>
</evidence>
<sequence>MSAIGRMLKTSGADIPTDGPVAAQRSRIDECLVSALGTVTSDPFAYLVETYGRALKEGGEYGEYVQKLSVSFAALVLLQPAQFYVTPPKQGEAAKRLVDILRDDGTNSISLPRGFLPALMDKMQALKLPGFAERGPVDTFFLAPNGSVVAALMGDLQKLSLADMYQPLFNVFLTLATQKTFAAAAARSPLLAVTPQSHSPKGLEMNTLLGPLFRLSCLPELSLNMVTLEVTHVRGAVAEAYFAEGLRRRGEIMHTVDAVRANLRGAQSMLVQIVKALLKDKEAQEKVFNWFSVIFTANSIRTQEVFQYREDLGARCSSNGFLMNVLSVLITLCAPFIDPDDPKKLHSKIDSTFLLSKHRFDLSKETKVVASDDEVAKWIDPRNQARIQQYRQAQAAAEATRAAGGPASSPAAGAGAEEEVEISESFGTISEFFFLTLRALHVVGPCRILKDYHKCSNELYHMQQRLQAAGDSIEEAMSMEGEMNLLFEKRLCYEVAFQDLTLLDDMLKFARLASRWLLKLANAPATIVPLPSPAAKMFTMVPEFCFEVVLDTIKLVAQTMPSVLELLALPILHDFCNFLMAFASSHEHIKSPHLRGHFLEVMSYLIPRGRNQGFEHEGGNLCTLFQEHSISVNSLIPTLTQFYIDIEVTGSHNQFYEKFQYRSYMGDLLLYVAQFPVYLASIQKESEDMDKFIRFVNMMLNDITLHLDEALERIPKIRKLELERQSPEWNAKTDEEKAEAEKSLKDLEANVHHYLKSSSQSLKIMRLLSEKTVAPFLSDDLINRMGVFINSVIGKIAGKKTMELKVSNPEKIGFKPKDMLTYLTEICMNLAVSEHEFAMAVVKDAGFYDHSTLVKVGNLLSTHALKDVDFIKRFVKFTATCKQCETEAMELDDALGEIPSEFEDVLTNELMKDPVLLLTSGNILDRTTVVRHLLSDETDPFNRQRLTIDMLEPQVELKQRIQEFVAKRKLDASTGSALSE</sequence>
<dbReference type="GO" id="GO:0005737">
    <property type="term" value="C:cytoplasm"/>
    <property type="evidence" value="ECO:0007669"/>
    <property type="project" value="UniProtKB-SubCell"/>
</dbReference>
<dbReference type="EC" id="2.3.2.27" evidence="6"/>
<reference evidence="13" key="1">
    <citation type="submission" date="2021-01" db="EMBL/GenBank/DDBJ databases">
        <authorList>
            <person name="Corre E."/>
            <person name="Pelletier E."/>
            <person name="Niang G."/>
            <person name="Scheremetjew M."/>
            <person name="Finn R."/>
            <person name="Kale V."/>
            <person name="Holt S."/>
            <person name="Cochrane G."/>
            <person name="Meng A."/>
            <person name="Brown T."/>
            <person name="Cohen L."/>
        </authorList>
    </citation>
    <scope>NUCLEOTIDE SEQUENCE</scope>
    <source>
        <strain evidence="13">CCMP441</strain>
    </source>
</reference>
<dbReference type="PANTHER" id="PTHR13931:SF2">
    <property type="entry name" value="UBIQUITIN CONJUGATION FACTOR E4 B"/>
    <property type="match status" value="1"/>
</dbReference>
<feature type="coiled-coil region" evidence="11">
    <location>
        <begin position="730"/>
        <end position="757"/>
    </location>
</feature>
<dbReference type="PANTHER" id="PTHR13931">
    <property type="entry name" value="UBIQUITINATION FACTOR E4"/>
    <property type="match status" value="1"/>
</dbReference>
<dbReference type="GO" id="GO:0005634">
    <property type="term" value="C:nucleus"/>
    <property type="evidence" value="ECO:0007669"/>
    <property type="project" value="UniProtKB-SubCell"/>
</dbReference>
<feature type="domain" description="U-box" evidence="12">
    <location>
        <begin position="897"/>
        <end position="971"/>
    </location>
</feature>
<protein>
    <recommendedName>
        <fullName evidence="6">RING-type E3 ubiquitin transferase</fullName>
        <ecNumber evidence="6">2.3.2.27</ecNumber>
    </recommendedName>
</protein>
<dbReference type="Pfam" id="PF04564">
    <property type="entry name" value="U-box"/>
    <property type="match status" value="1"/>
</dbReference>
<comment type="similarity">
    <text evidence="5">Belongs to the ubiquitin conjugation factor E4 family.</text>
</comment>
<evidence type="ECO:0000256" key="11">
    <source>
        <dbReference type="SAM" id="Coils"/>
    </source>
</evidence>
<dbReference type="EMBL" id="HBFK01029435">
    <property type="protein sequence ID" value="CAD8751424.1"/>
    <property type="molecule type" value="Transcribed_RNA"/>
</dbReference>
<evidence type="ECO:0000313" key="13">
    <source>
        <dbReference type="EMBL" id="CAD8751424.1"/>
    </source>
</evidence>
<dbReference type="AlphaFoldDB" id="A0A7S0U3C8"/>
<comment type="subcellular location">
    <subcellularLocation>
        <location evidence="3">Cytoplasm</location>
    </subcellularLocation>
    <subcellularLocation>
        <location evidence="2">Nucleus</location>
    </subcellularLocation>
</comment>
<evidence type="ECO:0000256" key="1">
    <source>
        <dbReference type="ARBA" id="ARBA00000900"/>
    </source>
</evidence>
<dbReference type="SMART" id="SM00504">
    <property type="entry name" value="Ubox"/>
    <property type="match status" value="1"/>
</dbReference>
<dbReference type="GO" id="GO:0034450">
    <property type="term" value="F:ubiquitin-ubiquitin ligase activity"/>
    <property type="evidence" value="ECO:0007669"/>
    <property type="project" value="InterPro"/>
</dbReference>
<evidence type="ECO:0000256" key="2">
    <source>
        <dbReference type="ARBA" id="ARBA00004123"/>
    </source>
</evidence>
<keyword evidence="9" id="KW-0833">Ubl conjugation pathway</keyword>
<comment type="catalytic activity">
    <reaction evidence="1">
        <text>S-ubiquitinyl-[E2 ubiquitin-conjugating enzyme]-L-cysteine + [acceptor protein]-L-lysine = [E2 ubiquitin-conjugating enzyme]-L-cysteine + N(6)-ubiquitinyl-[acceptor protein]-L-lysine.</text>
        <dbReference type="EC" id="2.3.2.27"/>
    </reaction>
</comment>
<dbReference type="Pfam" id="PF10408">
    <property type="entry name" value="Ufd2P_core"/>
    <property type="match status" value="1"/>
</dbReference>
<evidence type="ECO:0000256" key="9">
    <source>
        <dbReference type="ARBA" id="ARBA00022786"/>
    </source>
</evidence>
<name>A0A7S0U3C8_HEMAN</name>
<keyword evidence="10" id="KW-0539">Nucleus</keyword>
<dbReference type="GO" id="GO:0000151">
    <property type="term" value="C:ubiquitin ligase complex"/>
    <property type="evidence" value="ECO:0007669"/>
    <property type="project" value="InterPro"/>
</dbReference>
<organism evidence="13">
    <name type="scientific">Hemiselmis andersenii</name>
    <name type="common">Cryptophyte alga</name>
    <dbReference type="NCBI Taxonomy" id="464988"/>
    <lineage>
        <taxon>Eukaryota</taxon>
        <taxon>Cryptophyceae</taxon>
        <taxon>Cryptomonadales</taxon>
        <taxon>Hemiselmidaceae</taxon>
        <taxon>Hemiselmis</taxon>
    </lineage>
</organism>
<evidence type="ECO:0000256" key="7">
    <source>
        <dbReference type="ARBA" id="ARBA00022490"/>
    </source>
</evidence>
<dbReference type="UniPathway" id="UPA00143"/>
<dbReference type="GO" id="GO:0036503">
    <property type="term" value="P:ERAD pathway"/>
    <property type="evidence" value="ECO:0007669"/>
    <property type="project" value="InterPro"/>
</dbReference>
<evidence type="ECO:0000256" key="6">
    <source>
        <dbReference type="ARBA" id="ARBA00012483"/>
    </source>
</evidence>
<keyword evidence="11" id="KW-0175">Coiled coil</keyword>
<proteinExistence type="inferred from homology"/>
<dbReference type="InterPro" id="IPR003613">
    <property type="entry name" value="Ubox_domain"/>
</dbReference>
<gene>
    <name evidence="13" type="ORF">HAND1043_LOCUS17930</name>
</gene>
<evidence type="ECO:0000256" key="8">
    <source>
        <dbReference type="ARBA" id="ARBA00022679"/>
    </source>
</evidence>
<dbReference type="SUPFAM" id="SSF57850">
    <property type="entry name" value="RING/U-box"/>
    <property type="match status" value="1"/>
</dbReference>
<dbReference type="InterPro" id="IPR019474">
    <property type="entry name" value="Ub_conjug_fac_E4_core"/>
</dbReference>
<evidence type="ECO:0000256" key="4">
    <source>
        <dbReference type="ARBA" id="ARBA00004906"/>
    </source>
</evidence>
<dbReference type="GO" id="GO:0000209">
    <property type="term" value="P:protein polyubiquitination"/>
    <property type="evidence" value="ECO:0007669"/>
    <property type="project" value="TreeGrafter"/>
</dbReference>
<keyword evidence="8" id="KW-0808">Transferase</keyword>
<keyword evidence="7" id="KW-0963">Cytoplasm</keyword>
<comment type="pathway">
    <text evidence="4">Protein modification; protein ubiquitination.</text>
</comment>
<dbReference type="InterPro" id="IPR045132">
    <property type="entry name" value="UBE4"/>
</dbReference>
<dbReference type="GO" id="GO:0006511">
    <property type="term" value="P:ubiquitin-dependent protein catabolic process"/>
    <property type="evidence" value="ECO:0007669"/>
    <property type="project" value="InterPro"/>
</dbReference>
<dbReference type="InterPro" id="IPR013083">
    <property type="entry name" value="Znf_RING/FYVE/PHD"/>
</dbReference>
<dbReference type="Gene3D" id="3.30.40.10">
    <property type="entry name" value="Zinc/RING finger domain, C3HC4 (zinc finger)"/>
    <property type="match status" value="1"/>
</dbReference>
<dbReference type="FunFam" id="3.30.40.10:FF:000055">
    <property type="entry name" value="Ubiquitin conjugation factor e4 a"/>
    <property type="match status" value="1"/>
</dbReference>
<evidence type="ECO:0000256" key="10">
    <source>
        <dbReference type="ARBA" id="ARBA00023242"/>
    </source>
</evidence>
<dbReference type="PROSITE" id="PS51698">
    <property type="entry name" value="U_BOX"/>
    <property type="match status" value="1"/>
</dbReference>
<evidence type="ECO:0000259" key="12">
    <source>
        <dbReference type="PROSITE" id="PS51698"/>
    </source>
</evidence>
<evidence type="ECO:0000256" key="3">
    <source>
        <dbReference type="ARBA" id="ARBA00004496"/>
    </source>
</evidence>